<evidence type="ECO:0000313" key="2">
    <source>
        <dbReference type="Proteomes" id="UP000315116"/>
    </source>
</evidence>
<organism evidence="1 2">
    <name type="scientific">Shearwaterpox virus</name>
    <dbReference type="NCBI Taxonomy" id="1974596"/>
    <lineage>
        <taxon>Viruses</taxon>
        <taxon>Varidnaviria</taxon>
        <taxon>Bamfordvirae</taxon>
        <taxon>Nucleocytoviricota</taxon>
        <taxon>Pokkesviricetes</taxon>
        <taxon>Chitovirales</taxon>
        <taxon>Poxviridae</taxon>
        <taxon>Chordopoxvirinae</taxon>
        <taxon>Avipoxvirus</taxon>
        <taxon>Avipoxvirus canarypox</taxon>
        <taxon>Canarypox virus</taxon>
    </lineage>
</organism>
<evidence type="ECO:0000313" key="1">
    <source>
        <dbReference type="EMBL" id="ARF02644.1"/>
    </source>
</evidence>
<accession>A0A1V0S7N7</accession>
<dbReference type="EMBL" id="KX857216">
    <property type="protein sequence ID" value="ARF02644.1"/>
    <property type="molecule type" value="Genomic_DNA"/>
</dbReference>
<reference evidence="1 2" key="1">
    <citation type="journal article" date="2017" name="BMC Genomics">
        <title>Genomic characterization of two novel pathogenic avipoxviruses isolated from pacific shearwaters (Ardenna spp.).</title>
        <authorList>
            <person name="Sarker S."/>
            <person name="Das S."/>
            <person name="Lavers J.L."/>
            <person name="Hutton I."/>
            <person name="Helbig K."/>
            <person name="Imbery J."/>
            <person name="Upton C."/>
            <person name="Raidal S.R."/>
        </authorList>
    </citation>
    <scope>NUCLEOTIDE SEQUENCE [LARGE SCALE GENOMIC DNA]</scope>
    <source>
        <strain evidence="1 2">SWPV-1</strain>
    </source>
</reference>
<name>A0A1V0S7N7_CNPV</name>
<dbReference type="Proteomes" id="UP000315116">
    <property type="component" value="Segment"/>
</dbReference>
<proteinExistence type="predicted"/>
<sequence length="178" mass="21439">MNKGKYILEYYTDKKISYYNDIFNILSVEGKRSMICIMIFFSIIDKDPGPIIFLRSLKIVDDLDIKLKHVLVIHELLLYSYKKVKYPLETITDDYHKNTLSRELCEAIEVITYVDNNTDEFDILSNNNKVRFLIDIIDKFKNTRRYEFYLILKYLKKYYDDSKDYMIINLLNKHVNII</sequence>
<protein>
    <submittedName>
        <fullName evidence="1">SWPV1-027</fullName>
    </submittedName>
</protein>
<gene>
    <name evidence="1" type="primary">SWPV1-027</name>
</gene>